<accession>A0ABU0HVB8</accession>
<organism evidence="2 3">
    <name type="scientific">Methylobacterium persicinum</name>
    <dbReference type="NCBI Taxonomy" id="374426"/>
    <lineage>
        <taxon>Bacteria</taxon>
        <taxon>Pseudomonadati</taxon>
        <taxon>Pseudomonadota</taxon>
        <taxon>Alphaproteobacteria</taxon>
        <taxon>Hyphomicrobiales</taxon>
        <taxon>Methylobacteriaceae</taxon>
        <taxon>Methylobacterium</taxon>
    </lineage>
</organism>
<sequence length="154" mass="16554">MARGLMAMSEAAEPDPHEALRTFLREQVRLAPSRKPSGYASVKAVLPEIKALKARCRTDAEIQEFLALKGVRLSLATLRQYIGSAARELAGHRPVRRRGKPASQPAAETQRAPAPHRPAPVAQSAVAAPDPLPARGHAPASHPVVGHRLSTKHL</sequence>
<dbReference type="RefSeq" id="WP_238249172.1">
    <property type="nucleotide sequence ID" value="NZ_BPQX01000027.1"/>
</dbReference>
<protein>
    <recommendedName>
        <fullName evidence="4">Integrase</fullName>
    </recommendedName>
</protein>
<gene>
    <name evidence="2" type="ORF">QO016_004965</name>
</gene>
<evidence type="ECO:0008006" key="4">
    <source>
        <dbReference type="Google" id="ProtNLM"/>
    </source>
</evidence>
<dbReference type="EMBL" id="JAUSVV010000032">
    <property type="protein sequence ID" value="MDQ0445436.1"/>
    <property type="molecule type" value="Genomic_DNA"/>
</dbReference>
<feature type="compositionally biased region" description="Low complexity" evidence="1">
    <location>
        <begin position="119"/>
        <end position="129"/>
    </location>
</feature>
<name>A0ABU0HVB8_9HYPH</name>
<proteinExistence type="predicted"/>
<comment type="caution">
    <text evidence="2">The sequence shown here is derived from an EMBL/GenBank/DDBJ whole genome shotgun (WGS) entry which is preliminary data.</text>
</comment>
<reference evidence="2 3" key="1">
    <citation type="submission" date="2023-07" db="EMBL/GenBank/DDBJ databases">
        <title>Genomic Encyclopedia of Type Strains, Phase IV (KMG-IV): sequencing the most valuable type-strain genomes for metagenomic binning, comparative biology and taxonomic classification.</title>
        <authorList>
            <person name="Goeker M."/>
        </authorList>
    </citation>
    <scope>NUCLEOTIDE SEQUENCE [LARGE SCALE GENOMIC DNA]</scope>
    <source>
        <strain evidence="2 3">DSM 19562</strain>
    </source>
</reference>
<keyword evidence="3" id="KW-1185">Reference proteome</keyword>
<feature type="region of interest" description="Disordered" evidence="1">
    <location>
        <begin position="86"/>
        <end position="154"/>
    </location>
</feature>
<evidence type="ECO:0000313" key="2">
    <source>
        <dbReference type="EMBL" id="MDQ0445436.1"/>
    </source>
</evidence>
<evidence type="ECO:0000256" key="1">
    <source>
        <dbReference type="SAM" id="MobiDB-lite"/>
    </source>
</evidence>
<dbReference type="Proteomes" id="UP001236369">
    <property type="component" value="Unassembled WGS sequence"/>
</dbReference>
<evidence type="ECO:0000313" key="3">
    <source>
        <dbReference type="Proteomes" id="UP001236369"/>
    </source>
</evidence>